<dbReference type="Proteomes" id="UP001198200">
    <property type="component" value="Unassembled WGS sequence"/>
</dbReference>
<dbReference type="Gene3D" id="1.10.3720.10">
    <property type="entry name" value="MetI-like"/>
    <property type="match status" value="1"/>
</dbReference>
<dbReference type="PANTHER" id="PTHR43227:SF11">
    <property type="entry name" value="BLL4140 PROTEIN"/>
    <property type="match status" value="1"/>
</dbReference>
<feature type="transmembrane region" description="Helical" evidence="7">
    <location>
        <begin position="89"/>
        <end position="112"/>
    </location>
</feature>
<dbReference type="GO" id="GO:0005886">
    <property type="term" value="C:plasma membrane"/>
    <property type="evidence" value="ECO:0007669"/>
    <property type="project" value="UniProtKB-SubCell"/>
</dbReference>
<feature type="transmembrane region" description="Helical" evidence="7">
    <location>
        <begin position="20"/>
        <end position="38"/>
    </location>
</feature>
<evidence type="ECO:0000313" key="9">
    <source>
        <dbReference type="EMBL" id="MCC2221601.1"/>
    </source>
</evidence>
<dbReference type="EMBL" id="JAJEQN010000017">
    <property type="protein sequence ID" value="MCC2221601.1"/>
    <property type="molecule type" value="Genomic_DNA"/>
</dbReference>
<dbReference type="PROSITE" id="PS50928">
    <property type="entry name" value="ABC_TM1"/>
    <property type="match status" value="1"/>
</dbReference>
<evidence type="ECO:0000256" key="1">
    <source>
        <dbReference type="ARBA" id="ARBA00004651"/>
    </source>
</evidence>
<evidence type="ECO:0000259" key="8">
    <source>
        <dbReference type="PROSITE" id="PS50928"/>
    </source>
</evidence>
<proteinExistence type="inferred from homology"/>
<comment type="similarity">
    <text evidence="7">Belongs to the binding-protein-dependent transport system permease family.</text>
</comment>
<dbReference type="InterPro" id="IPR050809">
    <property type="entry name" value="UgpAE/MalFG_permease"/>
</dbReference>
<dbReference type="RefSeq" id="WP_118612018.1">
    <property type="nucleotide sequence ID" value="NZ_JAJEQN010000017.1"/>
</dbReference>
<gene>
    <name evidence="9" type="ORF">LKD48_08130</name>
</gene>
<feature type="domain" description="ABC transmembrane type-1" evidence="8">
    <location>
        <begin position="85"/>
        <end position="299"/>
    </location>
</feature>
<dbReference type="PANTHER" id="PTHR43227">
    <property type="entry name" value="BLL4140 PROTEIN"/>
    <property type="match status" value="1"/>
</dbReference>
<feature type="transmembrane region" description="Helical" evidence="7">
    <location>
        <begin position="218"/>
        <end position="238"/>
    </location>
</feature>
<accession>A0AAE3E5B4</accession>
<evidence type="ECO:0000256" key="4">
    <source>
        <dbReference type="ARBA" id="ARBA00022692"/>
    </source>
</evidence>
<protein>
    <submittedName>
        <fullName evidence="9">ABC transporter permease subunit</fullName>
    </submittedName>
</protein>
<evidence type="ECO:0000313" key="10">
    <source>
        <dbReference type="Proteomes" id="UP001198200"/>
    </source>
</evidence>
<comment type="subcellular location">
    <subcellularLocation>
        <location evidence="1 7">Cell membrane</location>
        <topology evidence="1 7">Multi-pass membrane protein</topology>
    </subcellularLocation>
</comment>
<reference evidence="9 10" key="1">
    <citation type="submission" date="2021-10" db="EMBL/GenBank/DDBJ databases">
        <title>Anaerobic single-cell dispensing facilitates the cultivation of human gut bacteria.</title>
        <authorList>
            <person name="Afrizal A."/>
        </authorList>
    </citation>
    <scope>NUCLEOTIDE SEQUENCE [LARGE SCALE GENOMIC DNA]</scope>
    <source>
        <strain evidence="9 10">CLA-AA-H224</strain>
    </source>
</reference>
<evidence type="ECO:0000256" key="6">
    <source>
        <dbReference type="ARBA" id="ARBA00023136"/>
    </source>
</evidence>
<feature type="transmembrane region" description="Helical" evidence="7">
    <location>
        <begin position="124"/>
        <end position="144"/>
    </location>
</feature>
<dbReference type="InterPro" id="IPR000515">
    <property type="entry name" value="MetI-like"/>
</dbReference>
<keyword evidence="6 7" id="KW-0472">Membrane</keyword>
<sequence length="312" mass="35458">MANKKTPGVAKKKVNWKIYLRNTWQLYVMMLIPIIWLICFKYKPMLYIVVAFKKYNIFKGIWESPWVGFKYFKEAFGSSEFWFAVKNTLILNIGDLIIGFPFPIFLALFLNELRSTGVRKMTQIVLYLPNFLSWVIIAGISTQLFSGNGLLNGVLGVFGLPTVPFLTNTIWWRIIYWVMGIWQSAGYSLIIYLAALMGTDPSQSEAAYLDGATRLQRIWYVTIPQIMPTISTLLIMQLGKVINIAFDRPYMMSNMLVKDASNVLSVYVYEVGIGKGRFDYATAVGLFQSVIGIAMVIIFDKIAKKMGQGGVM</sequence>
<dbReference type="Pfam" id="PF00528">
    <property type="entry name" value="BPD_transp_1"/>
    <property type="match status" value="1"/>
</dbReference>
<keyword evidence="4 7" id="KW-0812">Transmembrane</keyword>
<dbReference type="AlphaFoldDB" id="A0AAE3E5B4"/>
<name>A0AAE3E5B4_9FIRM</name>
<evidence type="ECO:0000256" key="7">
    <source>
        <dbReference type="RuleBase" id="RU363032"/>
    </source>
</evidence>
<keyword evidence="3" id="KW-1003">Cell membrane</keyword>
<keyword evidence="5 7" id="KW-1133">Transmembrane helix</keyword>
<comment type="caution">
    <text evidence="9">The sequence shown here is derived from an EMBL/GenBank/DDBJ whole genome shotgun (WGS) entry which is preliminary data.</text>
</comment>
<feature type="transmembrane region" description="Helical" evidence="7">
    <location>
        <begin position="280"/>
        <end position="299"/>
    </location>
</feature>
<keyword evidence="10" id="KW-1185">Reference proteome</keyword>
<feature type="transmembrane region" description="Helical" evidence="7">
    <location>
        <begin position="174"/>
        <end position="198"/>
    </location>
</feature>
<evidence type="ECO:0000256" key="2">
    <source>
        <dbReference type="ARBA" id="ARBA00022448"/>
    </source>
</evidence>
<dbReference type="CDD" id="cd06261">
    <property type="entry name" value="TM_PBP2"/>
    <property type="match status" value="1"/>
</dbReference>
<organism evidence="9 10">
    <name type="scientific">Anthropogastromicrobium aceti</name>
    <dbReference type="NCBI Taxonomy" id="2981768"/>
    <lineage>
        <taxon>Bacteria</taxon>
        <taxon>Bacillati</taxon>
        <taxon>Bacillota</taxon>
        <taxon>Clostridia</taxon>
        <taxon>Lachnospirales</taxon>
        <taxon>Lachnospiraceae</taxon>
        <taxon>Anthropogastromicrobium</taxon>
    </lineage>
</organism>
<dbReference type="InterPro" id="IPR035906">
    <property type="entry name" value="MetI-like_sf"/>
</dbReference>
<evidence type="ECO:0000256" key="5">
    <source>
        <dbReference type="ARBA" id="ARBA00022989"/>
    </source>
</evidence>
<dbReference type="GO" id="GO:0055085">
    <property type="term" value="P:transmembrane transport"/>
    <property type="evidence" value="ECO:0007669"/>
    <property type="project" value="InterPro"/>
</dbReference>
<evidence type="ECO:0000256" key="3">
    <source>
        <dbReference type="ARBA" id="ARBA00022475"/>
    </source>
</evidence>
<keyword evidence="2 7" id="KW-0813">Transport</keyword>
<dbReference type="SUPFAM" id="SSF161098">
    <property type="entry name" value="MetI-like"/>
    <property type="match status" value="1"/>
</dbReference>